<dbReference type="GO" id="GO:0005737">
    <property type="term" value="C:cytoplasm"/>
    <property type="evidence" value="ECO:0007669"/>
    <property type="project" value="UniProtKB-SubCell"/>
</dbReference>
<dbReference type="SMART" id="SM00448">
    <property type="entry name" value="REC"/>
    <property type="match status" value="1"/>
</dbReference>
<dbReference type="PROSITE" id="PS50110">
    <property type="entry name" value="RESPONSE_REGULATORY"/>
    <property type="match status" value="1"/>
</dbReference>
<comment type="caution">
    <text evidence="11">The sequence shown here is derived from an EMBL/GenBank/DDBJ whole genome shotgun (WGS) entry which is preliminary data.</text>
</comment>
<dbReference type="PROSITE" id="PS01124">
    <property type="entry name" value="HTH_ARAC_FAMILY_2"/>
    <property type="match status" value="1"/>
</dbReference>
<keyword evidence="3 8" id="KW-0597">Phosphoprotein</keyword>
<dbReference type="Pfam" id="PF00072">
    <property type="entry name" value="Response_reg"/>
    <property type="match status" value="1"/>
</dbReference>
<evidence type="ECO:0000256" key="4">
    <source>
        <dbReference type="ARBA" id="ARBA00023012"/>
    </source>
</evidence>
<accession>A0A4S3PWL7</accession>
<dbReference type="RefSeq" id="WP_136378603.1">
    <property type="nucleotide sequence ID" value="NZ_SLUB01000006.1"/>
</dbReference>
<evidence type="ECO:0000256" key="6">
    <source>
        <dbReference type="ARBA" id="ARBA00023125"/>
    </source>
</evidence>
<dbReference type="InterPro" id="IPR009057">
    <property type="entry name" value="Homeodomain-like_sf"/>
</dbReference>
<dbReference type="GO" id="GO:0003700">
    <property type="term" value="F:DNA-binding transcription factor activity"/>
    <property type="evidence" value="ECO:0007669"/>
    <property type="project" value="InterPro"/>
</dbReference>
<evidence type="ECO:0000313" key="11">
    <source>
        <dbReference type="EMBL" id="THE13964.1"/>
    </source>
</evidence>
<feature type="modified residue" description="4-aspartylphosphate" evidence="8">
    <location>
        <position position="58"/>
    </location>
</feature>
<dbReference type="GO" id="GO:0000160">
    <property type="term" value="P:phosphorelay signal transduction system"/>
    <property type="evidence" value="ECO:0007669"/>
    <property type="project" value="UniProtKB-KW"/>
</dbReference>
<dbReference type="PANTHER" id="PTHR42713">
    <property type="entry name" value="HISTIDINE KINASE-RELATED"/>
    <property type="match status" value="1"/>
</dbReference>
<dbReference type="InterPro" id="IPR001789">
    <property type="entry name" value="Sig_transdc_resp-reg_receiver"/>
</dbReference>
<dbReference type="SMART" id="SM00342">
    <property type="entry name" value="HTH_ARAC"/>
    <property type="match status" value="1"/>
</dbReference>
<sequence>MEQLLKVLIADDEPNIRERIRYSIDWQKYGMEVTAEAEDGERALELAYKYEVDILLADLNMPIMNGLTLIKNIKEKLPACRVVIISGYDEFSYAQEALRLQVEDYILKPIKPNSLLEVLNKVRSSIQSHMAQTKYLEIASNHITHNTLILQEQFCREWVEGKLTKDEIVEQLQFWRLPKKVPQMMIVIRCRDLQMSQSLNLEMNHELRQWKLKNVILDMLPNRHSLIFSDPSGLVILLWEYVDEKMFTELDVDTQSELKISPTLYSETISGDFDSVPAVYQNCIRQISEESLISPIVRRAKEIIYQQYTNPGLTLEFVAHQLQVSTVYLSRLIKQELGTSFTGLVTELRIRRAIHLLNFTNLQVYEIAEQAGYESQHYFSTAFKKAVGVSPNQYRKGALQ</sequence>
<evidence type="ECO:0000259" key="10">
    <source>
        <dbReference type="PROSITE" id="PS50110"/>
    </source>
</evidence>
<keyword evidence="7" id="KW-0804">Transcription</keyword>
<protein>
    <submittedName>
        <fullName evidence="11">Response regulator</fullName>
    </submittedName>
</protein>
<evidence type="ECO:0000256" key="1">
    <source>
        <dbReference type="ARBA" id="ARBA00004496"/>
    </source>
</evidence>
<reference evidence="11 12" key="1">
    <citation type="journal article" date="2019" name="Indoor Air">
        <title>Impacts of indoor surface finishes on bacterial viability.</title>
        <authorList>
            <person name="Hu J."/>
            <person name="Maamar S.B."/>
            <person name="Glawe A.J."/>
            <person name="Gottel N."/>
            <person name="Gilbert J.A."/>
            <person name="Hartmann E.M."/>
        </authorList>
    </citation>
    <scope>NUCLEOTIDE SEQUENCE [LARGE SCALE GENOMIC DNA]</scope>
    <source>
        <strain evidence="11 12">AF060A6</strain>
    </source>
</reference>
<keyword evidence="12" id="KW-1185">Reference proteome</keyword>
<feature type="domain" description="Response regulatory" evidence="10">
    <location>
        <begin position="6"/>
        <end position="123"/>
    </location>
</feature>
<dbReference type="SUPFAM" id="SSF52172">
    <property type="entry name" value="CheY-like"/>
    <property type="match status" value="1"/>
</dbReference>
<feature type="domain" description="HTH araC/xylS-type" evidence="9">
    <location>
        <begin position="298"/>
        <end position="397"/>
    </location>
</feature>
<dbReference type="PROSITE" id="PS00041">
    <property type="entry name" value="HTH_ARAC_FAMILY_1"/>
    <property type="match status" value="1"/>
</dbReference>
<dbReference type="InterPro" id="IPR011006">
    <property type="entry name" value="CheY-like_superfamily"/>
</dbReference>
<evidence type="ECO:0000256" key="2">
    <source>
        <dbReference type="ARBA" id="ARBA00022490"/>
    </source>
</evidence>
<dbReference type="InterPro" id="IPR018062">
    <property type="entry name" value="HTH_AraC-typ_CS"/>
</dbReference>
<evidence type="ECO:0000256" key="3">
    <source>
        <dbReference type="ARBA" id="ARBA00022553"/>
    </source>
</evidence>
<dbReference type="Pfam" id="PF12833">
    <property type="entry name" value="HTH_18"/>
    <property type="match status" value="1"/>
</dbReference>
<proteinExistence type="predicted"/>
<evidence type="ECO:0000256" key="8">
    <source>
        <dbReference type="PROSITE-ProRule" id="PRU00169"/>
    </source>
</evidence>
<evidence type="ECO:0000256" key="7">
    <source>
        <dbReference type="ARBA" id="ARBA00023163"/>
    </source>
</evidence>
<dbReference type="GO" id="GO:0043565">
    <property type="term" value="F:sequence-specific DNA binding"/>
    <property type="evidence" value="ECO:0007669"/>
    <property type="project" value="InterPro"/>
</dbReference>
<dbReference type="EMBL" id="SLUB01000006">
    <property type="protein sequence ID" value="THE13964.1"/>
    <property type="molecule type" value="Genomic_DNA"/>
</dbReference>
<gene>
    <name evidence="11" type="ORF">E1I69_05535</name>
</gene>
<dbReference type="Gene3D" id="3.40.50.2300">
    <property type="match status" value="1"/>
</dbReference>
<dbReference type="Gene3D" id="1.10.10.60">
    <property type="entry name" value="Homeodomain-like"/>
    <property type="match status" value="2"/>
</dbReference>
<dbReference type="CDD" id="cd17536">
    <property type="entry name" value="REC_YesN-like"/>
    <property type="match status" value="1"/>
</dbReference>
<organism evidence="11 12">
    <name type="scientific">Bacillus timonensis</name>
    <dbReference type="NCBI Taxonomy" id="1033734"/>
    <lineage>
        <taxon>Bacteria</taxon>
        <taxon>Bacillati</taxon>
        <taxon>Bacillota</taxon>
        <taxon>Bacilli</taxon>
        <taxon>Bacillales</taxon>
        <taxon>Bacillaceae</taxon>
        <taxon>Bacillus</taxon>
    </lineage>
</organism>
<dbReference type="PANTHER" id="PTHR42713:SF3">
    <property type="entry name" value="TRANSCRIPTIONAL REGULATORY PROTEIN HPTR"/>
    <property type="match status" value="1"/>
</dbReference>
<evidence type="ECO:0000256" key="5">
    <source>
        <dbReference type="ARBA" id="ARBA00023015"/>
    </source>
</evidence>
<keyword evidence="5" id="KW-0805">Transcription regulation</keyword>
<evidence type="ECO:0000259" key="9">
    <source>
        <dbReference type="PROSITE" id="PS01124"/>
    </source>
</evidence>
<keyword evidence="2" id="KW-0963">Cytoplasm</keyword>
<dbReference type="Proteomes" id="UP000306477">
    <property type="component" value="Unassembled WGS sequence"/>
</dbReference>
<dbReference type="SUPFAM" id="SSF46689">
    <property type="entry name" value="Homeodomain-like"/>
    <property type="match status" value="1"/>
</dbReference>
<name>A0A4S3PWL7_9BACI</name>
<dbReference type="InterPro" id="IPR018060">
    <property type="entry name" value="HTH_AraC"/>
</dbReference>
<dbReference type="InterPro" id="IPR051552">
    <property type="entry name" value="HptR"/>
</dbReference>
<dbReference type="AlphaFoldDB" id="A0A4S3PWL7"/>
<keyword evidence="6" id="KW-0238">DNA-binding</keyword>
<keyword evidence="4" id="KW-0902">Two-component regulatory system</keyword>
<dbReference type="InterPro" id="IPR020449">
    <property type="entry name" value="Tscrpt_reg_AraC-type_HTH"/>
</dbReference>
<dbReference type="OrthoDB" id="342399at2"/>
<dbReference type="PRINTS" id="PR00032">
    <property type="entry name" value="HTHARAC"/>
</dbReference>
<comment type="subcellular location">
    <subcellularLocation>
        <location evidence="1">Cytoplasm</location>
    </subcellularLocation>
</comment>
<evidence type="ECO:0000313" key="12">
    <source>
        <dbReference type="Proteomes" id="UP000306477"/>
    </source>
</evidence>